<evidence type="ECO:0000313" key="1">
    <source>
        <dbReference type="EMBL" id="CAG8630408.1"/>
    </source>
</evidence>
<reference evidence="1" key="1">
    <citation type="submission" date="2021-06" db="EMBL/GenBank/DDBJ databases">
        <authorList>
            <person name="Kallberg Y."/>
            <person name="Tangrot J."/>
            <person name="Rosling A."/>
        </authorList>
    </citation>
    <scope>NUCLEOTIDE SEQUENCE</scope>
    <source>
        <strain evidence="1">28 12/20/2015</strain>
    </source>
</reference>
<keyword evidence="2" id="KW-1185">Reference proteome</keyword>
<feature type="non-terminal residue" evidence="1">
    <location>
        <position position="63"/>
    </location>
</feature>
<dbReference type="EMBL" id="CAJVPW010011933">
    <property type="protein sequence ID" value="CAG8630408.1"/>
    <property type="molecule type" value="Genomic_DNA"/>
</dbReference>
<accession>A0ACA9N3S3</accession>
<proteinExistence type="predicted"/>
<comment type="caution">
    <text evidence="1">The sequence shown here is derived from an EMBL/GenBank/DDBJ whole genome shotgun (WGS) entry which is preliminary data.</text>
</comment>
<sequence length="63" mass="7089">MSLDDTTSNNDSTSNDDSGSQYVITFEHDNHSELIIDHELIKVTNNLINEQEHVEELEGGTSR</sequence>
<name>A0ACA9N3S3_9GLOM</name>
<evidence type="ECO:0000313" key="2">
    <source>
        <dbReference type="Proteomes" id="UP000789366"/>
    </source>
</evidence>
<protein>
    <submittedName>
        <fullName evidence="1">18044_t:CDS:1</fullName>
    </submittedName>
</protein>
<dbReference type="Proteomes" id="UP000789366">
    <property type="component" value="Unassembled WGS sequence"/>
</dbReference>
<gene>
    <name evidence="1" type="ORF">SPELUC_LOCUS8203</name>
</gene>
<organism evidence="1 2">
    <name type="scientific">Cetraspora pellucida</name>
    <dbReference type="NCBI Taxonomy" id="1433469"/>
    <lineage>
        <taxon>Eukaryota</taxon>
        <taxon>Fungi</taxon>
        <taxon>Fungi incertae sedis</taxon>
        <taxon>Mucoromycota</taxon>
        <taxon>Glomeromycotina</taxon>
        <taxon>Glomeromycetes</taxon>
        <taxon>Diversisporales</taxon>
        <taxon>Gigasporaceae</taxon>
        <taxon>Cetraspora</taxon>
    </lineage>
</organism>